<sequence length="91" mass="9828">MCTHSSPSSCYTSRRGSLHRACECVLSGRTAQETELAELELTSPSPELEDPGILRAEPCDVSVERACLCGSVFLCMIAPPSSMYSTVILMQ</sequence>
<dbReference type="Proteomes" id="UP000727407">
    <property type="component" value="Unassembled WGS sequence"/>
</dbReference>
<dbReference type="AlphaFoldDB" id="A0A8J4U2E1"/>
<organism evidence="1 2">
    <name type="scientific">Clarias magur</name>
    <name type="common">Asian catfish</name>
    <name type="synonym">Macropteronotus magur</name>
    <dbReference type="NCBI Taxonomy" id="1594786"/>
    <lineage>
        <taxon>Eukaryota</taxon>
        <taxon>Metazoa</taxon>
        <taxon>Chordata</taxon>
        <taxon>Craniata</taxon>
        <taxon>Vertebrata</taxon>
        <taxon>Euteleostomi</taxon>
        <taxon>Actinopterygii</taxon>
        <taxon>Neopterygii</taxon>
        <taxon>Teleostei</taxon>
        <taxon>Ostariophysi</taxon>
        <taxon>Siluriformes</taxon>
        <taxon>Clariidae</taxon>
        <taxon>Clarias</taxon>
    </lineage>
</organism>
<reference evidence="1" key="1">
    <citation type="submission" date="2020-07" db="EMBL/GenBank/DDBJ databases">
        <title>Clarias magur genome sequencing, assembly and annotation.</title>
        <authorList>
            <person name="Kushwaha B."/>
            <person name="Kumar R."/>
            <person name="Das P."/>
            <person name="Joshi C.G."/>
            <person name="Kumar D."/>
            <person name="Nagpure N.S."/>
            <person name="Pandey M."/>
            <person name="Agarwal S."/>
            <person name="Srivastava S."/>
            <person name="Singh M."/>
            <person name="Sahoo L."/>
            <person name="Jayasankar P."/>
            <person name="Meher P.K."/>
            <person name="Koringa P.G."/>
            <person name="Iquebal M.A."/>
            <person name="Das S.P."/>
            <person name="Bit A."/>
            <person name="Patnaik S."/>
            <person name="Patel N."/>
            <person name="Shah T.M."/>
            <person name="Hinsu A."/>
            <person name="Jena J.K."/>
        </authorList>
    </citation>
    <scope>NUCLEOTIDE SEQUENCE</scope>
    <source>
        <strain evidence="1">CIFAMagur01</strain>
        <tissue evidence="1">Testis</tissue>
    </source>
</reference>
<comment type="caution">
    <text evidence="1">The sequence shown here is derived from an EMBL/GenBank/DDBJ whole genome shotgun (WGS) entry which is preliminary data.</text>
</comment>
<feature type="non-terminal residue" evidence="1">
    <location>
        <position position="91"/>
    </location>
</feature>
<evidence type="ECO:0000313" key="1">
    <source>
        <dbReference type="EMBL" id="KAF5891477.1"/>
    </source>
</evidence>
<keyword evidence="2" id="KW-1185">Reference proteome</keyword>
<dbReference type="EMBL" id="QNUK01000580">
    <property type="protein sequence ID" value="KAF5891477.1"/>
    <property type="molecule type" value="Genomic_DNA"/>
</dbReference>
<evidence type="ECO:0000313" key="2">
    <source>
        <dbReference type="Proteomes" id="UP000727407"/>
    </source>
</evidence>
<name>A0A8J4U2E1_CLAMG</name>
<proteinExistence type="predicted"/>
<gene>
    <name evidence="1" type="primary">nst1</name>
    <name evidence="1" type="ORF">DAT39_018818</name>
</gene>
<accession>A0A8J4U2E1</accession>
<protein>
    <submittedName>
        <fullName evidence="1">Stress response protein NST1</fullName>
    </submittedName>
</protein>